<organism evidence="1 2">
    <name type="scientific">Umezawaea tangerina</name>
    <dbReference type="NCBI Taxonomy" id="84725"/>
    <lineage>
        <taxon>Bacteria</taxon>
        <taxon>Bacillati</taxon>
        <taxon>Actinomycetota</taxon>
        <taxon>Actinomycetes</taxon>
        <taxon>Pseudonocardiales</taxon>
        <taxon>Pseudonocardiaceae</taxon>
        <taxon>Umezawaea</taxon>
    </lineage>
</organism>
<gene>
    <name evidence="1" type="ORF">CLV43_11037</name>
</gene>
<evidence type="ECO:0000313" key="2">
    <source>
        <dbReference type="Proteomes" id="UP000239494"/>
    </source>
</evidence>
<dbReference type="Proteomes" id="UP000239494">
    <property type="component" value="Unassembled WGS sequence"/>
</dbReference>
<dbReference type="AlphaFoldDB" id="A0A2T0SUY6"/>
<keyword evidence="2" id="KW-1185">Reference proteome</keyword>
<comment type="caution">
    <text evidence="1">The sequence shown here is derived from an EMBL/GenBank/DDBJ whole genome shotgun (WGS) entry which is preliminary data.</text>
</comment>
<evidence type="ECO:0000313" key="1">
    <source>
        <dbReference type="EMBL" id="PRY37226.1"/>
    </source>
</evidence>
<protein>
    <submittedName>
        <fullName evidence="1">Nucleotidyltransferase AbiEii toxin of type IV toxin-antitoxin system</fullName>
    </submittedName>
</protein>
<dbReference type="InterPro" id="IPR014942">
    <property type="entry name" value="AbiEii"/>
</dbReference>
<sequence>MTYQSAQALRTALETRLLARSAETGVSLDRLRRRVMFERVIARFQTAEPGQWVLKGGMALEVRLHDNARLTKDVDLGLRDAVDSASDLHERLVEILTIDLDHDYFVLTVGAPERLRDDSGGYPTWRAKVGARLADKPFGRVQLDVSPRAHELHATDRLAIPNSLAFAGVPAVEVEAVDIHRHAAEKFHGMLRDFGERENSRVRDLVDLVILLEHGLVVPERTATAVRTVWLERDSTEPPDELPPLPESWPDRYRRLAASHDMDFPPYSSAVAHVTQLWLHMFPSS</sequence>
<dbReference type="Pfam" id="PF08843">
    <property type="entry name" value="AbiEii"/>
    <property type="match status" value="1"/>
</dbReference>
<proteinExistence type="predicted"/>
<keyword evidence="1" id="KW-0808">Transferase</keyword>
<dbReference type="EMBL" id="PVTF01000010">
    <property type="protein sequence ID" value="PRY37226.1"/>
    <property type="molecule type" value="Genomic_DNA"/>
</dbReference>
<reference evidence="1 2" key="1">
    <citation type="submission" date="2018-03" db="EMBL/GenBank/DDBJ databases">
        <title>Genomic Encyclopedia of Archaeal and Bacterial Type Strains, Phase II (KMG-II): from individual species to whole genera.</title>
        <authorList>
            <person name="Goeker M."/>
        </authorList>
    </citation>
    <scope>NUCLEOTIDE SEQUENCE [LARGE SCALE GENOMIC DNA]</scope>
    <source>
        <strain evidence="1 2">DSM 44720</strain>
    </source>
</reference>
<dbReference type="OrthoDB" id="4084402at2"/>
<accession>A0A2T0SUY6</accession>
<name>A0A2T0SUY6_9PSEU</name>
<dbReference type="GO" id="GO:0016740">
    <property type="term" value="F:transferase activity"/>
    <property type="evidence" value="ECO:0007669"/>
    <property type="project" value="UniProtKB-KW"/>
</dbReference>